<feature type="chain" id="PRO_5045860351" evidence="1">
    <location>
        <begin position="32"/>
        <end position="232"/>
    </location>
</feature>
<name>A0ABZ2KJ63_9BACT</name>
<gene>
    <name evidence="2" type="ORF">LZC95_17395</name>
</gene>
<evidence type="ECO:0000313" key="3">
    <source>
        <dbReference type="Proteomes" id="UP001379533"/>
    </source>
</evidence>
<organism evidence="2 3">
    <name type="scientific">Pendulispora brunnea</name>
    <dbReference type="NCBI Taxonomy" id="2905690"/>
    <lineage>
        <taxon>Bacteria</taxon>
        <taxon>Pseudomonadati</taxon>
        <taxon>Myxococcota</taxon>
        <taxon>Myxococcia</taxon>
        <taxon>Myxococcales</taxon>
        <taxon>Sorangiineae</taxon>
        <taxon>Pendulisporaceae</taxon>
        <taxon>Pendulispora</taxon>
    </lineage>
</organism>
<evidence type="ECO:0000313" key="2">
    <source>
        <dbReference type="EMBL" id="WXA98594.1"/>
    </source>
</evidence>
<dbReference type="EMBL" id="CP089982">
    <property type="protein sequence ID" value="WXA98594.1"/>
    <property type="molecule type" value="Genomic_DNA"/>
</dbReference>
<evidence type="ECO:0000256" key="1">
    <source>
        <dbReference type="SAM" id="SignalP"/>
    </source>
</evidence>
<dbReference type="Proteomes" id="UP001379533">
    <property type="component" value="Chromosome"/>
</dbReference>
<dbReference type="RefSeq" id="WP_394849208.1">
    <property type="nucleotide sequence ID" value="NZ_CP089982.1"/>
</dbReference>
<accession>A0ABZ2KJ63</accession>
<reference evidence="2 3" key="1">
    <citation type="submission" date="2021-12" db="EMBL/GenBank/DDBJ databases">
        <title>Discovery of the Pendulisporaceae a myxobacterial family with distinct sporulation behavior and unique specialized metabolism.</title>
        <authorList>
            <person name="Garcia R."/>
            <person name="Popoff A."/>
            <person name="Bader C.D."/>
            <person name="Loehr J."/>
            <person name="Walesch S."/>
            <person name="Walt C."/>
            <person name="Boldt J."/>
            <person name="Bunk B."/>
            <person name="Haeckl F.J.F.P.J."/>
            <person name="Gunesch A.P."/>
            <person name="Birkelbach J."/>
            <person name="Nuebel U."/>
            <person name="Pietschmann T."/>
            <person name="Bach T."/>
            <person name="Mueller R."/>
        </authorList>
    </citation>
    <scope>NUCLEOTIDE SEQUENCE [LARGE SCALE GENOMIC DNA]</scope>
    <source>
        <strain evidence="2 3">MSr12523</strain>
    </source>
</reference>
<sequence>MDTRRGVIGTLAGLFVGVMVIPMIASGPAAADDKPDAAACEAWQIEYVVNATVIISDTPMGAGDGKYPNGPGKVVLRFDNRGGQPGGNVKLIEYEMKDNFTVVSHALMWEARVTADTISRTTPDRCGSSAEGTLDGRTLRWGIWRGMRSDGSVICQGGLCGKFGAPPSGRSDMHVPPHAAHFKPFVYAADFQTFTMNPSVASQNSSPSQTSSISLAGREVRRTCVPAPVCKP</sequence>
<feature type="signal peptide" evidence="1">
    <location>
        <begin position="1"/>
        <end position="31"/>
    </location>
</feature>
<keyword evidence="3" id="KW-1185">Reference proteome</keyword>
<proteinExistence type="predicted"/>
<keyword evidence="1" id="KW-0732">Signal</keyword>
<protein>
    <submittedName>
        <fullName evidence="2">Uncharacterized protein</fullName>
    </submittedName>
</protein>